<keyword evidence="19" id="KW-1185">Reference proteome</keyword>
<dbReference type="InterPro" id="IPR035699">
    <property type="entry name" value="AAA_6"/>
</dbReference>
<feature type="domain" description="Helicase ATP-binding" evidence="16">
    <location>
        <begin position="1182"/>
        <end position="1346"/>
    </location>
</feature>
<feature type="compositionally biased region" description="Low complexity" evidence="15">
    <location>
        <begin position="617"/>
        <end position="812"/>
    </location>
</feature>
<evidence type="ECO:0000256" key="1">
    <source>
        <dbReference type="ARBA" id="ARBA00004138"/>
    </source>
</evidence>
<dbReference type="EMBL" id="CAUJNA010001558">
    <property type="protein sequence ID" value="CAJ1387732.1"/>
    <property type="molecule type" value="Genomic_DNA"/>
</dbReference>
<dbReference type="Pfam" id="PF00176">
    <property type="entry name" value="SNF2-rel_dom"/>
    <property type="match status" value="1"/>
</dbReference>
<evidence type="ECO:0000256" key="15">
    <source>
        <dbReference type="SAM" id="MobiDB-lite"/>
    </source>
</evidence>
<evidence type="ECO:0000259" key="16">
    <source>
        <dbReference type="PROSITE" id="PS51192"/>
    </source>
</evidence>
<keyword evidence="5" id="KW-0547">Nucleotide-binding</keyword>
<dbReference type="GO" id="GO:0005929">
    <property type="term" value="C:cilium"/>
    <property type="evidence" value="ECO:0007669"/>
    <property type="project" value="UniProtKB-SubCell"/>
</dbReference>
<feature type="coiled-coil region" evidence="14">
    <location>
        <begin position="1417"/>
        <end position="1444"/>
    </location>
</feature>
<feature type="region of interest" description="Disordered" evidence="15">
    <location>
        <begin position="1616"/>
        <end position="1660"/>
    </location>
</feature>
<dbReference type="InterPro" id="IPR046768">
    <property type="entry name" value="ExoX-like_C"/>
</dbReference>
<dbReference type="Pfam" id="PF12774">
    <property type="entry name" value="AAA_6"/>
    <property type="match status" value="2"/>
</dbReference>
<dbReference type="GO" id="GO:0016787">
    <property type="term" value="F:hydrolase activity"/>
    <property type="evidence" value="ECO:0007669"/>
    <property type="project" value="UniProtKB-KW"/>
</dbReference>
<keyword evidence="10" id="KW-0969">Cilium</keyword>
<evidence type="ECO:0000313" key="19">
    <source>
        <dbReference type="Proteomes" id="UP001178507"/>
    </source>
</evidence>
<sequence>MSQSSALVRSCAGRLTGKGAPAGPAGTGKTETTKERCPDDLGKALAVPVIVFNCSDGPALESYPGPICERGREAGAWACFDEFNRIQVEVIAQQMLTVTHAIRARKESRRSEETFEFVGREIPLNPRFGVRKPSARNAKISVPKPEPSPKQSQRQVFITMNPGYAGRAELPVPDYCLIAEIILYSEGFGEATGLARKMVNLYSLSSEQLSKQDHYDFGMRAVKSVLVMAGQLKRKFPELSEAARAAASWDVTLIRALRDSNVKVPKFLSFDLPLFFGIIRPSGDLYPDADVPYAGVDYGSLQKEIEHQLRSSKLQAVPAFVGKIIQLLETQLVRHGVMAGVVGNTFIGKSTKIQVLAKALTKLRQAFSVWFPDHTKSDYSSAKDMKYLKWSPPFSASAQLVLHAKRSQLGGMETGLFKSDQSTSLWFDMSNGHSVNVIWLETWQEYMSAKGSKLSTIPMEPPTMFPYAAFHFLLSQSGYRKSIRADFIRNLARPHLARDEMQAEASGWLPRRQSCSTRSEERADKPDLKSGRAFRKEVLPDERLSFGKHKGLTFKEALLRDPYYAIWCSEQPEANLAMRRFLKYAEDQGIVQPAKRQKVGHVPEQAAALDSFAFGEAQQQQQPPFNAQAQQQQQSFPQQGLQQQQQPPLNGQAAHNQQQSFPQQGLQQQQPMFNGQAAHNQQQSFPQQGLQQQQQPPLNGQAAHNQQQSFPQQGLQQQQPMFNGQAAHNQQQSFPQQGLQQQQPMFNGQAAHNQQQSFPQQGLQQQQQPFNGQAAHNQQQSFPQHGLQQQQPPLNGQHQSFPQQAQQQQQPAFNAQFPHNWQQAFPQQGLQQQQQQQQPQHQQQPFNGHNQQQGFPQHGIQQQPPFNGQAPPNQQQGLPQQSLQQQQPPFNAQSPHNRQQAFLQHGQKQQQPPFSAQSPQYQRQSVPHQAQQQQQPPFNGQALPNLQQAFPLQAQQQLQPPLNAQSPHNRQQAIPPQGLQQQPPFQEQAPHNQQSAFQGQQSIYSKPQQNQYAQHVQCQRQCPQAQQMQGPGSKAERPTSRKERASPGAGADALAAFDGSFEVELGREDFCLLSSKKLPAKAYAALKSLPGAKNESKKLKFHSGKYSQVLQRLRELCGAHKLQAPPNWVLATLPKFRQHGRVQISKKVAHVLLADFQAPLLPADAQSREGSKVLPYQREAVDFALRRGGRVLLGDEMGLGKTAQALTLAAQFPLDFPMLVVCPSSLRGNWREEAARWLPHDLLPDPERHVQVVRKGAEALRPEARVVVVSYDLVAQNACFRQTPRGAPYRLVICDEAHYLKSPSSQRSQALRPLLQKARRVALLTGTPALAKAAEIYALLHCLLPGLLPESHREFCERYCNEKKIQIGRRQVQQWEGSRLEDELHAVLDMVMVRRFKTQVLSQLPAKRRQRVLLDKLSNDQGALKELREKLKDCKGQEEQTIQAGGAPELFRLTGLAKAQAVAEYVQYLVEAECRFLLFAHHQAVMDTLQQTLEKLKTGFIRIDGKTPPQKREEQVRDFRERKDLQVALLSITACGQGLNLQVCSTVVFAELHWTPGILMQAEDRAHRMGQKESVNVHYLIAKDTLDESMYQMLERKQHDVGLMLDGQASRLNAEKVGSKGTFSKSAPELPGDALVPAEAGDSIPMQAPAASTGNEQHSRPLVFKPAREAEAIEVDELPVVESRPEPIDID</sequence>
<dbReference type="InterPro" id="IPR000330">
    <property type="entry name" value="SNF2_N"/>
</dbReference>
<accession>A0AA36IJW8</accession>
<keyword evidence="13" id="KW-0966">Cell projection</keyword>
<feature type="region of interest" description="Disordered" evidence="15">
    <location>
        <begin position="1022"/>
        <end position="1050"/>
    </location>
</feature>
<keyword evidence="9 14" id="KW-0175">Coiled coil</keyword>
<evidence type="ECO:0000256" key="14">
    <source>
        <dbReference type="SAM" id="Coils"/>
    </source>
</evidence>
<name>A0AA36IJW8_9DINO</name>
<feature type="compositionally biased region" description="Low complexity" evidence="15">
    <location>
        <begin position="956"/>
        <end position="990"/>
    </location>
</feature>
<dbReference type="GO" id="GO:0043596">
    <property type="term" value="C:nuclear replication fork"/>
    <property type="evidence" value="ECO:0007669"/>
    <property type="project" value="TreeGrafter"/>
</dbReference>
<protein>
    <submittedName>
        <fullName evidence="18">Uncharacterized protein</fullName>
    </submittedName>
</protein>
<dbReference type="PROSITE" id="PS51192">
    <property type="entry name" value="HELICASE_ATP_BIND_1"/>
    <property type="match status" value="1"/>
</dbReference>
<keyword evidence="11" id="KW-0505">Motor protein</keyword>
<dbReference type="Gene3D" id="3.40.50.10810">
    <property type="entry name" value="Tandem AAA-ATPase domain"/>
    <property type="match status" value="1"/>
</dbReference>
<comment type="caution">
    <text evidence="18">The sequence shown here is derived from an EMBL/GenBank/DDBJ whole genome shotgun (WGS) entry which is preliminary data.</text>
</comment>
<evidence type="ECO:0000256" key="12">
    <source>
        <dbReference type="ARBA" id="ARBA00023212"/>
    </source>
</evidence>
<proteinExistence type="predicted"/>
<evidence type="ECO:0000256" key="9">
    <source>
        <dbReference type="ARBA" id="ARBA00023054"/>
    </source>
</evidence>
<evidence type="ECO:0000256" key="8">
    <source>
        <dbReference type="ARBA" id="ARBA00023017"/>
    </source>
</evidence>
<organism evidence="18 19">
    <name type="scientific">Effrenium voratum</name>
    <dbReference type="NCBI Taxonomy" id="2562239"/>
    <lineage>
        <taxon>Eukaryota</taxon>
        <taxon>Sar</taxon>
        <taxon>Alveolata</taxon>
        <taxon>Dinophyceae</taxon>
        <taxon>Suessiales</taxon>
        <taxon>Symbiodiniaceae</taxon>
        <taxon>Effrenium</taxon>
    </lineage>
</organism>
<feature type="region of interest" description="Disordered" evidence="15">
    <location>
        <begin position="616"/>
        <end position="812"/>
    </location>
</feature>
<gene>
    <name evidence="18" type="ORF">EVOR1521_LOCUS13739</name>
</gene>
<dbReference type="GO" id="GO:0031297">
    <property type="term" value="P:replication fork processing"/>
    <property type="evidence" value="ECO:0007669"/>
    <property type="project" value="TreeGrafter"/>
</dbReference>
<keyword evidence="12" id="KW-0206">Cytoskeleton</keyword>
<dbReference type="PROSITE" id="PS51194">
    <property type="entry name" value="HELICASE_CTER"/>
    <property type="match status" value="1"/>
</dbReference>
<dbReference type="GO" id="GO:0005524">
    <property type="term" value="F:ATP binding"/>
    <property type="evidence" value="ECO:0007669"/>
    <property type="project" value="UniProtKB-KW"/>
</dbReference>
<dbReference type="InterPro" id="IPR014001">
    <property type="entry name" value="Helicase_ATP-bd"/>
</dbReference>
<feature type="region of interest" description="Disordered" evidence="15">
    <location>
        <begin position="825"/>
        <end position="943"/>
    </location>
</feature>
<dbReference type="PANTHER" id="PTHR45766:SF6">
    <property type="entry name" value="SWI_SNF-RELATED MATRIX-ASSOCIATED ACTIN-DEPENDENT REGULATOR OF CHROMATIN SUBFAMILY A-LIKE PROTEIN 1"/>
    <property type="match status" value="1"/>
</dbReference>
<evidence type="ECO:0000256" key="6">
    <source>
        <dbReference type="ARBA" id="ARBA00022801"/>
    </source>
</evidence>
<reference evidence="18" key="1">
    <citation type="submission" date="2023-08" db="EMBL/GenBank/DDBJ databases">
        <authorList>
            <person name="Chen Y."/>
            <person name="Shah S."/>
            <person name="Dougan E. K."/>
            <person name="Thang M."/>
            <person name="Chan C."/>
        </authorList>
    </citation>
    <scope>NUCLEOTIDE SEQUENCE</scope>
</reference>
<feature type="region of interest" description="Disordered" evidence="15">
    <location>
        <begin position="14"/>
        <end position="36"/>
    </location>
</feature>
<evidence type="ECO:0000313" key="18">
    <source>
        <dbReference type="EMBL" id="CAJ1387732.1"/>
    </source>
</evidence>
<keyword evidence="3" id="KW-0963">Cytoplasm</keyword>
<dbReference type="GO" id="GO:0006281">
    <property type="term" value="P:DNA repair"/>
    <property type="evidence" value="ECO:0007669"/>
    <property type="project" value="TreeGrafter"/>
</dbReference>
<feature type="compositionally biased region" description="Low complexity" evidence="15">
    <location>
        <begin position="907"/>
        <end position="943"/>
    </location>
</feature>
<dbReference type="SMART" id="SM00487">
    <property type="entry name" value="DEXDc"/>
    <property type="match status" value="1"/>
</dbReference>
<evidence type="ECO:0000256" key="5">
    <source>
        <dbReference type="ARBA" id="ARBA00022741"/>
    </source>
</evidence>
<dbReference type="CDD" id="cd18793">
    <property type="entry name" value="SF2_C_SNF"/>
    <property type="match status" value="1"/>
</dbReference>
<evidence type="ECO:0000256" key="4">
    <source>
        <dbReference type="ARBA" id="ARBA00022701"/>
    </source>
</evidence>
<dbReference type="InterPro" id="IPR043157">
    <property type="entry name" value="Dynein_AAA1S"/>
</dbReference>
<dbReference type="FunFam" id="1.10.8.710:FF:000001">
    <property type="entry name" value="Dynein axonemal heavy chain 2"/>
    <property type="match status" value="1"/>
</dbReference>
<dbReference type="Gene3D" id="1.10.8.710">
    <property type="match status" value="1"/>
</dbReference>
<evidence type="ECO:0000256" key="13">
    <source>
        <dbReference type="ARBA" id="ARBA00023273"/>
    </source>
</evidence>
<dbReference type="SMART" id="SM00490">
    <property type="entry name" value="HELICc"/>
    <property type="match status" value="1"/>
</dbReference>
<keyword evidence="6" id="KW-0378">Hydrolase</keyword>
<feature type="compositionally biased region" description="Low complexity" evidence="15">
    <location>
        <begin position="825"/>
        <end position="895"/>
    </location>
</feature>
<dbReference type="Pfam" id="PF00271">
    <property type="entry name" value="Helicase_C"/>
    <property type="match status" value="1"/>
</dbReference>
<dbReference type="PANTHER" id="PTHR45766">
    <property type="entry name" value="DNA ANNEALING HELICASE AND ENDONUCLEASE ZRANB3 FAMILY MEMBER"/>
    <property type="match status" value="1"/>
</dbReference>
<evidence type="ECO:0000256" key="7">
    <source>
        <dbReference type="ARBA" id="ARBA00022840"/>
    </source>
</evidence>
<dbReference type="InterPro" id="IPR001650">
    <property type="entry name" value="Helicase_C-like"/>
</dbReference>
<feature type="compositionally biased region" description="Low complexity" evidence="15">
    <location>
        <begin position="17"/>
        <end position="30"/>
    </location>
</feature>
<dbReference type="Pfam" id="PF20600">
    <property type="entry name" value="ExoX-like_C"/>
    <property type="match status" value="1"/>
</dbReference>
<dbReference type="Proteomes" id="UP001178507">
    <property type="component" value="Unassembled WGS sequence"/>
</dbReference>
<evidence type="ECO:0000256" key="11">
    <source>
        <dbReference type="ARBA" id="ARBA00023175"/>
    </source>
</evidence>
<evidence type="ECO:0000256" key="3">
    <source>
        <dbReference type="ARBA" id="ARBA00022490"/>
    </source>
</evidence>
<dbReference type="GO" id="GO:0030286">
    <property type="term" value="C:dynein complex"/>
    <property type="evidence" value="ECO:0007669"/>
    <property type="project" value="UniProtKB-KW"/>
</dbReference>
<feature type="compositionally biased region" description="Basic and acidic residues" evidence="15">
    <location>
        <begin position="518"/>
        <end position="532"/>
    </location>
</feature>
<feature type="domain" description="Helicase C-terminal" evidence="17">
    <location>
        <begin position="1464"/>
        <end position="1618"/>
    </location>
</feature>
<evidence type="ECO:0000256" key="10">
    <source>
        <dbReference type="ARBA" id="ARBA00023069"/>
    </source>
</evidence>
<dbReference type="Gene3D" id="3.40.50.300">
    <property type="entry name" value="P-loop containing nucleotide triphosphate hydrolases"/>
    <property type="match status" value="3"/>
</dbReference>
<feature type="region of interest" description="Disordered" evidence="15">
    <location>
        <begin position="503"/>
        <end position="532"/>
    </location>
</feature>
<feature type="region of interest" description="Disordered" evidence="15">
    <location>
        <begin position="956"/>
        <end position="1000"/>
    </location>
</feature>
<dbReference type="SUPFAM" id="SSF52540">
    <property type="entry name" value="P-loop containing nucleoside triphosphate hydrolases"/>
    <property type="match status" value="3"/>
</dbReference>
<dbReference type="GO" id="GO:0005874">
    <property type="term" value="C:microtubule"/>
    <property type="evidence" value="ECO:0007669"/>
    <property type="project" value="UniProtKB-KW"/>
</dbReference>
<keyword evidence="7" id="KW-0067">ATP-binding</keyword>
<keyword evidence="8" id="KW-0243">Dynein</keyword>
<dbReference type="InterPro" id="IPR027417">
    <property type="entry name" value="P-loop_NTPase"/>
</dbReference>
<dbReference type="InterPro" id="IPR049730">
    <property type="entry name" value="SNF2/RAD54-like_C"/>
</dbReference>
<keyword evidence="4" id="KW-0493">Microtubule</keyword>
<evidence type="ECO:0000259" key="17">
    <source>
        <dbReference type="PROSITE" id="PS51194"/>
    </source>
</evidence>
<evidence type="ECO:0000256" key="2">
    <source>
        <dbReference type="ARBA" id="ARBA00004245"/>
    </source>
</evidence>
<dbReference type="InterPro" id="IPR038718">
    <property type="entry name" value="SNF2-like_sf"/>
</dbReference>
<comment type="subcellular location">
    <subcellularLocation>
        <location evidence="1">Cell projection</location>
        <location evidence="1">Cilium</location>
    </subcellularLocation>
    <subcellularLocation>
        <location evidence="2">Cytoplasm</location>
        <location evidence="2">Cytoskeleton</location>
    </subcellularLocation>
</comment>
<feature type="compositionally biased region" description="Polar residues" evidence="15">
    <location>
        <begin position="991"/>
        <end position="1000"/>
    </location>
</feature>
<feature type="compositionally biased region" description="Basic and acidic residues" evidence="15">
    <location>
        <begin position="1034"/>
        <end position="1045"/>
    </location>
</feature>